<evidence type="ECO:0000256" key="2">
    <source>
        <dbReference type="ARBA" id="ARBA00008891"/>
    </source>
</evidence>
<evidence type="ECO:0000256" key="3">
    <source>
        <dbReference type="ARBA" id="ARBA00013229"/>
    </source>
</evidence>
<dbReference type="OMA" id="CIIESIA"/>
<evidence type="ECO:0000259" key="6">
    <source>
        <dbReference type="Pfam" id="PF01095"/>
    </source>
</evidence>
<dbReference type="PANTHER" id="PTHR31321:SF72">
    <property type="entry name" value="PECTINESTERASE 11-RELATED"/>
    <property type="match status" value="1"/>
</dbReference>
<dbReference type="SUPFAM" id="SSF51126">
    <property type="entry name" value="Pectin lyase-like"/>
    <property type="match status" value="1"/>
</dbReference>
<dbReference type="InterPro" id="IPR012334">
    <property type="entry name" value="Pectin_lyas_fold"/>
</dbReference>
<reference evidence="8" key="1">
    <citation type="journal article" date="2013" name="Science">
        <title>The Amborella genome and the evolution of flowering plants.</title>
        <authorList>
            <consortium name="Amborella Genome Project"/>
        </authorList>
    </citation>
    <scope>NUCLEOTIDE SEQUENCE [LARGE SCALE GENOMIC DNA]</scope>
</reference>
<dbReference type="Pfam" id="PF01095">
    <property type="entry name" value="Pectinesterase"/>
    <property type="match status" value="1"/>
</dbReference>
<sequence>MSIFPQNCHLHSVSMTKGAVTAQKRASEDDNTGFSFVNCVVSGIGKAILGRAWGAFSRVVYANTYMSDAILPYGWDDWDHSSRYNYSPNIYIYES</sequence>
<dbReference type="InterPro" id="IPR000070">
    <property type="entry name" value="Pectinesterase_cat"/>
</dbReference>
<dbReference type="GO" id="GO:0042545">
    <property type="term" value="P:cell wall modification"/>
    <property type="evidence" value="ECO:0007669"/>
    <property type="project" value="InterPro"/>
</dbReference>
<protein>
    <recommendedName>
        <fullName evidence="3">pectinesterase</fullName>
        <ecNumber evidence="3">3.1.1.11</ecNumber>
    </recommendedName>
</protein>
<dbReference type="PANTHER" id="PTHR31321">
    <property type="entry name" value="ACYL-COA THIOESTER HYDROLASE YBHC-RELATED"/>
    <property type="match status" value="1"/>
</dbReference>
<feature type="domain" description="Pectinesterase catalytic" evidence="6">
    <location>
        <begin position="6"/>
        <end position="81"/>
    </location>
</feature>
<name>U5CWY6_AMBTC</name>
<dbReference type="AlphaFoldDB" id="U5CWY6"/>
<comment type="similarity">
    <text evidence="2">Belongs to the pectinesterase family.</text>
</comment>
<dbReference type="GO" id="GO:0030599">
    <property type="term" value="F:pectinesterase activity"/>
    <property type="evidence" value="ECO:0007669"/>
    <property type="project" value="UniProtKB-EC"/>
</dbReference>
<dbReference type="GO" id="GO:0045490">
    <property type="term" value="P:pectin catabolic process"/>
    <property type="evidence" value="ECO:0007669"/>
    <property type="project" value="UniProtKB-UniPathway"/>
</dbReference>
<keyword evidence="4" id="KW-0378">Hydrolase</keyword>
<dbReference type="EC" id="3.1.1.11" evidence="3"/>
<dbReference type="HOGENOM" id="CLU_2375618_0_0_1"/>
<gene>
    <name evidence="7" type="ORF">AMTR_s00038p00206660</name>
</gene>
<dbReference type="UniPathway" id="UPA00545">
    <property type="reaction ID" value="UER00823"/>
</dbReference>
<organism evidence="7 8">
    <name type="scientific">Amborella trichopoda</name>
    <dbReference type="NCBI Taxonomy" id="13333"/>
    <lineage>
        <taxon>Eukaryota</taxon>
        <taxon>Viridiplantae</taxon>
        <taxon>Streptophyta</taxon>
        <taxon>Embryophyta</taxon>
        <taxon>Tracheophyta</taxon>
        <taxon>Spermatophyta</taxon>
        <taxon>Magnoliopsida</taxon>
        <taxon>Amborellales</taxon>
        <taxon>Amborellaceae</taxon>
        <taxon>Amborella</taxon>
    </lineage>
</organism>
<dbReference type="Proteomes" id="UP000017836">
    <property type="component" value="Unassembled WGS sequence"/>
</dbReference>
<dbReference type="STRING" id="13333.U5CWY6"/>
<keyword evidence="8" id="KW-1185">Reference proteome</keyword>
<proteinExistence type="inferred from homology"/>
<evidence type="ECO:0000256" key="5">
    <source>
        <dbReference type="ARBA" id="ARBA00023085"/>
    </source>
</evidence>
<accession>U5CWY6</accession>
<dbReference type="InterPro" id="IPR011050">
    <property type="entry name" value="Pectin_lyase_fold/virulence"/>
</dbReference>
<dbReference type="Gramene" id="ERN14659">
    <property type="protein sequence ID" value="ERN14659"/>
    <property type="gene ID" value="AMTR_s00038p00206660"/>
</dbReference>
<evidence type="ECO:0000313" key="7">
    <source>
        <dbReference type="EMBL" id="ERN14659.1"/>
    </source>
</evidence>
<comment type="pathway">
    <text evidence="1">Glycan metabolism; pectin degradation; 2-dehydro-3-deoxy-D-gluconate from pectin: step 1/5.</text>
</comment>
<evidence type="ECO:0000256" key="1">
    <source>
        <dbReference type="ARBA" id="ARBA00005184"/>
    </source>
</evidence>
<dbReference type="Gene3D" id="2.160.20.10">
    <property type="entry name" value="Single-stranded right-handed beta-helix, Pectin lyase-like"/>
    <property type="match status" value="1"/>
</dbReference>
<evidence type="ECO:0000313" key="8">
    <source>
        <dbReference type="Proteomes" id="UP000017836"/>
    </source>
</evidence>
<keyword evidence="5" id="KW-0063">Aspartyl esterase</keyword>
<dbReference type="EMBL" id="KI392532">
    <property type="protein sequence ID" value="ERN14659.1"/>
    <property type="molecule type" value="Genomic_DNA"/>
</dbReference>
<evidence type="ECO:0000256" key="4">
    <source>
        <dbReference type="ARBA" id="ARBA00022801"/>
    </source>
</evidence>